<feature type="region of interest" description="Disordered" evidence="1">
    <location>
        <begin position="505"/>
        <end position="528"/>
    </location>
</feature>
<evidence type="ECO:0000313" key="2">
    <source>
        <dbReference type="EMBL" id="KAK7995973.1"/>
    </source>
</evidence>
<feature type="compositionally biased region" description="Low complexity" evidence="1">
    <location>
        <begin position="168"/>
        <end position="178"/>
    </location>
</feature>
<feature type="compositionally biased region" description="Basic residues" evidence="1">
    <location>
        <begin position="293"/>
        <end position="306"/>
    </location>
</feature>
<dbReference type="Proteomes" id="UP001396898">
    <property type="component" value="Unassembled WGS sequence"/>
</dbReference>
<gene>
    <name evidence="2" type="ORF">PG991_015440</name>
</gene>
<reference evidence="2 3" key="1">
    <citation type="submission" date="2023-01" db="EMBL/GenBank/DDBJ databases">
        <title>Analysis of 21 Apiospora genomes using comparative genomics revels a genus with tremendous synthesis potential of carbohydrate active enzymes and secondary metabolites.</title>
        <authorList>
            <person name="Sorensen T."/>
        </authorList>
    </citation>
    <scope>NUCLEOTIDE SEQUENCE [LARGE SCALE GENOMIC DNA]</scope>
    <source>
        <strain evidence="2 3">CBS 20057</strain>
    </source>
</reference>
<keyword evidence="3" id="KW-1185">Reference proteome</keyword>
<feature type="compositionally biased region" description="Basic and acidic residues" evidence="1">
    <location>
        <begin position="410"/>
        <end position="423"/>
    </location>
</feature>
<feature type="compositionally biased region" description="Low complexity" evidence="1">
    <location>
        <begin position="350"/>
        <end position="365"/>
    </location>
</feature>
<proteinExistence type="predicted"/>
<comment type="caution">
    <text evidence="2">The sequence shown here is derived from an EMBL/GenBank/DDBJ whole genome shotgun (WGS) entry which is preliminary data.</text>
</comment>
<feature type="region of interest" description="Disordered" evidence="1">
    <location>
        <begin position="1"/>
        <end position="184"/>
    </location>
</feature>
<feature type="compositionally biased region" description="Low complexity" evidence="1">
    <location>
        <begin position="124"/>
        <end position="138"/>
    </location>
</feature>
<protein>
    <submittedName>
        <fullName evidence="2">Uncharacterized protein</fullName>
    </submittedName>
</protein>
<feature type="compositionally biased region" description="Pro residues" evidence="1">
    <location>
        <begin position="9"/>
        <end position="20"/>
    </location>
</feature>
<feature type="compositionally biased region" description="Pro residues" evidence="1">
    <location>
        <begin position="36"/>
        <end position="54"/>
    </location>
</feature>
<organism evidence="2 3">
    <name type="scientific">Apiospora marii</name>
    <dbReference type="NCBI Taxonomy" id="335849"/>
    <lineage>
        <taxon>Eukaryota</taxon>
        <taxon>Fungi</taxon>
        <taxon>Dikarya</taxon>
        <taxon>Ascomycota</taxon>
        <taxon>Pezizomycotina</taxon>
        <taxon>Sordariomycetes</taxon>
        <taxon>Xylariomycetidae</taxon>
        <taxon>Amphisphaeriales</taxon>
        <taxon>Apiosporaceae</taxon>
        <taxon>Apiospora</taxon>
    </lineage>
</organism>
<sequence length="528" mass="56291">MATTTPISDTPPPIQQPPRTPRYLQRRPPSLSTASNPPPPPSTHHHQPPPPPPSSARSSKHRRHSVPFFSYPLVSQPNVSSTSLVPSTAEGKPIPLDDSTAADRTTALRELNRSQPSRHRYTKSTGAPSTATRTTTGTYSQPVIVRTYSGPPPSHISSRPASRRIPLSSTAASSQTSSWRPGRNGMVLNMARHRGTKKGQSRNDVTLPPLEAFSFKNIMADIQQDIGADLDRIAEICARSKYSLSNQYEVHVVPHGSGTGFLSSASASSARAQPPVGPTLQAIPSDDEQSTTRQKKRRSAARRKSVAHSTLETIMSSSRSSEEDKSKKKSAQELTEDVRGRASRKRKDGSASSSRSGEEPSSPAKAESRKSVSRRKSNSFATAVIDSTRQTQGESASPRASGGALVSEPAKPETSHSHLEIRTSQEPGADPPETSAEPSRAVLSASMAAADITAPEEPPRAQAGLLAGFSNWIPWRGSAVTEVAASSDTKGGAKPKSYAEGTLRELLRSSEASPSDIKGKGVDTDPPQ</sequence>
<name>A0ABR1R2H3_9PEZI</name>
<feature type="compositionally biased region" description="Polar residues" evidence="1">
    <location>
        <begin position="385"/>
        <end position="395"/>
    </location>
</feature>
<feature type="compositionally biased region" description="Basic and acidic residues" evidence="1">
    <location>
        <begin position="517"/>
        <end position="528"/>
    </location>
</feature>
<evidence type="ECO:0000256" key="1">
    <source>
        <dbReference type="SAM" id="MobiDB-lite"/>
    </source>
</evidence>
<feature type="compositionally biased region" description="Polar residues" evidence="1">
    <location>
        <begin position="73"/>
        <end position="86"/>
    </location>
</feature>
<accession>A0ABR1R2H3</accession>
<evidence type="ECO:0000313" key="3">
    <source>
        <dbReference type="Proteomes" id="UP001396898"/>
    </source>
</evidence>
<dbReference type="EMBL" id="JAQQWI010000022">
    <property type="protein sequence ID" value="KAK7995973.1"/>
    <property type="molecule type" value="Genomic_DNA"/>
</dbReference>
<feature type="region of interest" description="Disordered" evidence="1">
    <location>
        <begin position="262"/>
        <end position="459"/>
    </location>
</feature>